<dbReference type="InterPro" id="IPR011335">
    <property type="entry name" value="Restrct_endonuc-II-like"/>
</dbReference>
<protein>
    <recommendedName>
        <fullName evidence="3">Cullin, a subunit of E3 ubiquitin ligase</fullName>
    </recommendedName>
</protein>
<organism evidence="1 2">
    <name type="scientific">Mycolicibacterium helvum</name>
    <dbReference type="NCBI Taxonomy" id="1534349"/>
    <lineage>
        <taxon>Bacteria</taxon>
        <taxon>Bacillati</taxon>
        <taxon>Actinomycetota</taxon>
        <taxon>Actinomycetes</taxon>
        <taxon>Mycobacteriales</taxon>
        <taxon>Mycobacteriaceae</taxon>
        <taxon>Mycolicibacterium</taxon>
    </lineage>
</organism>
<dbReference type="AlphaFoldDB" id="A0A7I7TBD9"/>
<proteinExistence type="predicted"/>
<name>A0A7I7TBD9_9MYCO</name>
<keyword evidence="2" id="KW-1185">Reference proteome</keyword>
<gene>
    <name evidence="1" type="ORF">MHEL_45230</name>
</gene>
<dbReference type="SUPFAM" id="SSF52980">
    <property type="entry name" value="Restriction endonuclease-like"/>
    <property type="match status" value="1"/>
</dbReference>
<dbReference type="EMBL" id="AP022596">
    <property type="protein sequence ID" value="BBY66280.1"/>
    <property type="molecule type" value="Genomic_DNA"/>
</dbReference>
<evidence type="ECO:0000313" key="1">
    <source>
        <dbReference type="EMBL" id="BBY66280.1"/>
    </source>
</evidence>
<evidence type="ECO:0000313" key="2">
    <source>
        <dbReference type="Proteomes" id="UP000467148"/>
    </source>
</evidence>
<sequence>MSGMTRVFVGSAALAAGRVNRYQLANTHQRVFPDVYAPRGDLTLLDRITAAWLWSGRQATVTGRAAAALHGARWVDPDIPIELNFANNRSPRGVVTRRETLLAEELTCRGGLPVTTVARTAFDLARRGPSIRRGIADLDALANATHFSASDVLAVADAHPRLRGVRGLPSRLDAVDAGAQSPRETYLRLDLIDAGFPRPTTQIPVTRPHGRWYYLDMGWPDILVAVEYDGEHHRTSRAAYTIDVERHDYLGSVGWIVVRVLADHRRPDVISRVKRAWDARSQRAAS</sequence>
<evidence type="ECO:0008006" key="3">
    <source>
        <dbReference type="Google" id="ProtNLM"/>
    </source>
</evidence>
<dbReference type="KEGG" id="mhev:MHEL_45230"/>
<accession>A0A7I7TBD9</accession>
<dbReference type="Proteomes" id="UP000467148">
    <property type="component" value="Chromosome"/>
</dbReference>
<reference evidence="1 2" key="1">
    <citation type="journal article" date="2019" name="Emerg. Microbes Infect.">
        <title>Comprehensive subspecies identification of 175 nontuberculous mycobacteria species based on 7547 genomic profiles.</title>
        <authorList>
            <person name="Matsumoto Y."/>
            <person name="Kinjo T."/>
            <person name="Motooka D."/>
            <person name="Nabeya D."/>
            <person name="Jung N."/>
            <person name="Uechi K."/>
            <person name="Horii T."/>
            <person name="Iida T."/>
            <person name="Fujita J."/>
            <person name="Nakamura S."/>
        </authorList>
    </citation>
    <scope>NUCLEOTIDE SEQUENCE [LARGE SCALE GENOMIC DNA]</scope>
    <source>
        <strain evidence="1 2">JCM 30396</strain>
    </source>
</reference>